<comment type="caution">
    <text evidence="2">The sequence shown here is derived from an EMBL/GenBank/DDBJ whole genome shotgun (WGS) entry which is preliminary data.</text>
</comment>
<protein>
    <submittedName>
        <fullName evidence="2">Uncharacterized protein</fullName>
    </submittedName>
</protein>
<evidence type="ECO:0000256" key="1">
    <source>
        <dbReference type="SAM" id="MobiDB-lite"/>
    </source>
</evidence>
<evidence type="ECO:0000313" key="2">
    <source>
        <dbReference type="EMBL" id="KAJ8898247.1"/>
    </source>
</evidence>
<accession>A0ABQ9INM2</accession>
<feature type="compositionally biased region" description="Basic and acidic residues" evidence="1">
    <location>
        <begin position="60"/>
        <end position="69"/>
    </location>
</feature>
<gene>
    <name evidence="2" type="ORF">PR048_003607</name>
</gene>
<organism evidence="2 3">
    <name type="scientific">Dryococelus australis</name>
    <dbReference type="NCBI Taxonomy" id="614101"/>
    <lineage>
        <taxon>Eukaryota</taxon>
        <taxon>Metazoa</taxon>
        <taxon>Ecdysozoa</taxon>
        <taxon>Arthropoda</taxon>
        <taxon>Hexapoda</taxon>
        <taxon>Insecta</taxon>
        <taxon>Pterygota</taxon>
        <taxon>Neoptera</taxon>
        <taxon>Polyneoptera</taxon>
        <taxon>Phasmatodea</taxon>
        <taxon>Verophasmatodea</taxon>
        <taxon>Anareolatae</taxon>
        <taxon>Phasmatidae</taxon>
        <taxon>Eurycanthinae</taxon>
        <taxon>Dryococelus</taxon>
    </lineage>
</organism>
<keyword evidence="3" id="KW-1185">Reference proteome</keyword>
<sequence>MGKSSLLQKYEGHTEKGLLRRNRRQLIEDGEGTEEGKIARQTTIVNKRDTVKISGSSKQNKRDEQERCYKAGNPEDDTRPALLKRCHFWNFQLGSVREV</sequence>
<dbReference type="Proteomes" id="UP001159363">
    <property type="component" value="Chromosome 1"/>
</dbReference>
<reference evidence="2 3" key="1">
    <citation type="submission" date="2023-02" db="EMBL/GenBank/DDBJ databases">
        <title>LHISI_Scaffold_Assembly.</title>
        <authorList>
            <person name="Stuart O.P."/>
            <person name="Cleave R."/>
            <person name="Magrath M.J.L."/>
            <person name="Mikheyev A.S."/>
        </authorList>
    </citation>
    <scope>NUCLEOTIDE SEQUENCE [LARGE SCALE GENOMIC DNA]</scope>
    <source>
        <strain evidence="2">Daus_M_001</strain>
        <tissue evidence="2">Leg muscle</tissue>
    </source>
</reference>
<proteinExistence type="predicted"/>
<dbReference type="EMBL" id="JARBHB010000001">
    <property type="protein sequence ID" value="KAJ8898247.1"/>
    <property type="molecule type" value="Genomic_DNA"/>
</dbReference>
<feature type="region of interest" description="Disordered" evidence="1">
    <location>
        <begin position="1"/>
        <end position="76"/>
    </location>
</feature>
<evidence type="ECO:0000313" key="3">
    <source>
        <dbReference type="Proteomes" id="UP001159363"/>
    </source>
</evidence>
<name>A0ABQ9INM2_9NEOP</name>